<dbReference type="Proteomes" id="UP000309061">
    <property type="component" value="Chromosome"/>
</dbReference>
<evidence type="ECO:0000256" key="5">
    <source>
        <dbReference type="ARBA" id="ARBA00047925"/>
    </source>
</evidence>
<dbReference type="EMBL" id="CP046052">
    <property type="protein sequence ID" value="QGM47314.1"/>
    <property type="molecule type" value="Genomic_DNA"/>
</dbReference>
<dbReference type="InterPro" id="IPR017438">
    <property type="entry name" value="ATP-NAD_kinase_N"/>
</dbReference>
<dbReference type="InterPro" id="IPR016064">
    <property type="entry name" value="NAD/diacylglycerol_kinase_sf"/>
</dbReference>
<gene>
    <name evidence="6" type="primary">nadK</name>
    <name evidence="8" type="ORF">H2LOC_017360</name>
</gene>
<dbReference type="AlphaFoldDB" id="A0A6B8KFY4"/>
<dbReference type="GO" id="GO:0003951">
    <property type="term" value="F:NAD+ kinase activity"/>
    <property type="evidence" value="ECO:0007669"/>
    <property type="project" value="UniProtKB-UniRule"/>
</dbReference>
<sequence>MGSGAVAEADVGAGGEQPTSPKSLAFLSSGAPEAEEARERLVAKYGEVAPEDADCIVALGGDGLMLRTLHRFLGDGKPIYGMNRGSVGFLMNQYRESGLRKRIGAAKRSIIHPLLMHAVDGQGGEFRAHAINDVSLLRQTSQIAKLRILVNDKEAMAELVADGVLVATPAGSTAYNLSAHGPILPLNAPLMALTPISAFRPRRWHGALLPDDARVRLEVLEADKRPVSVVADHDEFRDVASVDIEMDHATSLVLLHDPGHSLEDRILREQFGY</sequence>
<dbReference type="Gene3D" id="2.60.200.30">
    <property type="entry name" value="Probable inorganic polyphosphate/atp-NAD kinase, domain 2"/>
    <property type="match status" value="1"/>
</dbReference>
<dbReference type="GO" id="GO:0005524">
    <property type="term" value="F:ATP binding"/>
    <property type="evidence" value="ECO:0007669"/>
    <property type="project" value="UniProtKB-KW"/>
</dbReference>
<dbReference type="Gene3D" id="3.40.50.10330">
    <property type="entry name" value="Probable inorganic polyphosphate/atp-NAD kinase, domain 1"/>
    <property type="match status" value="1"/>
</dbReference>
<evidence type="ECO:0000313" key="9">
    <source>
        <dbReference type="Proteomes" id="UP000309061"/>
    </source>
</evidence>
<evidence type="ECO:0000256" key="6">
    <source>
        <dbReference type="HAMAP-Rule" id="MF_00361"/>
    </source>
</evidence>
<dbReference type="SUPFAM" id="SSF111331">
    <property type="entry name" value="NAD kinase/diacylglycerol kinase-like"/>
    <property type="match status" value="1"/>
</dbReference>
<dbReference type="EC" id="2.7.1.23" evidence="6"/>
<keyword evidence="9" id="KW-1185">Reference proteome</keyword>
<protein>
    <recommendedName>
        <fullName evidence="6">NAD kinase</fullName>
        <ecNumber evidence="6">2.7.1.23</ecNumber>
    </recommendedName>
    <alternativeName>
        <fullName evidence="6">ATP-dependent NAD kinase</fullName>
    </alternativeName>
</protein>
<comment type="similarity">
    <text evidence="6">Belongs to the NAD kinase family.</text>
</comment>
<keyword evidence="6" id="KW-0963">Cytoplasm</keyword>
<dbReference type="Pfam" id="PF01513">
    <property type="entry name" value="NAD_kinase"/>
    <property type="match status" value="1"/>
</dbReference>
<reference evidence="8 9" key="1">
    <citation type="submission" date="2019-11" db="EMBL/GenBank/DDBJ databases">
        <title>The genome sequence of Methylocystis heyeri.</title>
        <authorList>
            <person name="Oshkin I.Y."/>
            <person name="Miroshnikov K."/>
            <person name="Dedysh S.N."/>
        </authorList>
    </citation>
    <scope>NUCLEOTIDE SEQUENCE [LARGE SCALE GENOMIC DNA]</scope>
    <source>
        <strain evidence="8 9">H2</strain>
    </source>
</reference>
<feature type="binding site" evidence="6">
    <location>
        <position position="67"/>
    </location>
    <ligand>
        <name>NAD(+)</name>
        <dbReference type="ChEBI" id="CHEBI:57540"/>
    </ligand>
</feature>
<dbReference type="Pfam" id="PF20143">
    <property type="entry name" value="NAD_kinase_C"/>
    <property type="match status" value="1"/>
</dbReference>
<dbReference type="GO" id="GO:0019674">
    <property type="term" value="P:NAD+ metabolic process"/>
    <property type="evidence" value="ECO:0007669"/>
    <property type="project" value="InterPro"/>
</dbReference>
<feature type="binding site" evidence="6">
    <location>
        <position position="162"/>
    </location>
    <ligand>
        <name>NAD(+)</name>
        <dbReference type="ChEBI" id="CHEBI:57540"/>
    </ligand>
</feature>
<keyword evidence="6" id="KW-0067">ATP-binding</keyword>
<comment type="cofactor">
    <cofactor evidence="6">
        <name>a divalent metal cation</name>
        <dbReference type="ChEBI" id="CHEBI:60240"/>
    </cofactor>
</comment>
<dbReference type="GO" id="GO:0006741">
    <property type="term" value="P:NADP+ biosynthetic process"/>
    <property type="evidence" value="ECO:0007669"/>
    <property type="project" value="UniProtKB-UniRule"/>
</dbReference>
<dbReference type="HAMAP" id="MF_00361">
    <property type="entry name" value="NAD_kinase"/>
    <property type="match status" value="1"/>
</dbReference>
<comment type="caution">
    <text evidence="6">Lacks conserved residue(s) required for the propagation of feature annotation.</text>
</comment>
<evidence type="ECO:0000256" key="4">
    <source>
        <dbReference type="ARBA" id="ARBA00023027"/>
    </source>
</evidence>
<evidence type="ECO:0000256" key="2">
    <source>
        <dbReference type="ARBA" id="ARBA00022777"/>
    </source>
</evidence>
<feature type="binding site" evidence="6">
    <location>
        <begin position="173"/>
        <end position="178"/>
    </location>
    <ligand>
        <name>NAD(+)</name>
        <dbReference type="ChEBI" id="CHEBI:57540"/>
    </ligand>
</feature>
<evidence type="ECO:0000256" key="1">
    <source>
        <dbReference type="ARBA" id="ARBA00022679"/>
    </source>
</evidence>
<comment type="function">
    <text evidence="6">Involved in the regulation of the intracellular balance of NAD and NADP, and is a key enzyme in the biosynthesis of NADP. Catalyzes specifically the phosphorylation on 2'-hydroxyl of the adenosine moiety of NAD to yield NADP.</text>
</comment>
<feature type="binding site" evidence="6">
    <location>
        <position position="170"/>
    </location>
    <ligand>
        <name>NAD(+)</name>
        <dbReference type="ChEBI" id="CHEBI:57540"/>
    </ligand>
</feature>
<dbReference type="OrthoDB" id="9774737at2"/>
<feature type="active site" description="Proton acceptor" evidence="6">
    <location>
        <position position="62"/>
    </location>
</feature>
<evidence type="ECO:0000256" key="3">
    <source>
        <dbReference type="ARBA" id="ARBA00022857"/>
    </source>
</evidence>
<dbReference type="PANTHER" id="PTHR20275:SF0">
    <property type="entry name" value="NAD KINASE"/>
    <property type="match status" value="1"/>
</dbReference>
<evidence type="ECO:0000256" key="7">
    <source>
        <dbReference type="SAM" id="MobiDB-lite"/>
    </source>
</evidence>
<evidence type="ECO:0000313" key="8">
    <source>
        <dbReference type="EMBL" id="QGM47314.1"/>
    </source>
</evidence>
<keyword evidence="2 6" id="KW-0418">Kinase</keyword>
<dbReference type="PANTHER" id="PTHR20275">
    <property type="entry name" value="NAD KINASE"/>
    <property type="match status" value="1"/>
</dbReference>
<feature type="binding site" evidence="6">
    <location>
        <begin position="132"/>
        <end position="133"/>
    </location>
    <ligand>
        <name>NAD(+)</name>
        <dbReference type="ChEBI" id="CHEBI:57540"/>
    </ligand>
</feature>
<keyword evidence="6" id="KW-0547">Nucleotide-binding</keyword>
<feature type="binding site" evidence="6">
    <location>
        <begin position="62"/>
        <end position="63"/>
    </location>
    <ligand>
        <name>NAD(+)</name>
        <dbReference type="ChEBI" id="CHEBI:57540"/>
    </ligand>
</feature>
<dbReference type="NCBIfam" id="NF003406">
    <property type="entry name" value="PRK04761.1"/>
    <property type="match status" value="1"/>
</dbReference>
<dbReference type="KEGG" id="mhey:H2LOC_017360"/>
<dbReference type="RefSeq" id="WP_136497438.1">
    <property type="nucleotide sequence ID" value="NZ_CP046052.1"/>
</dbReference>
<feature type="compositionally biased region" description="Low complexity" evidence="7">
    <location>
        <begin position="1"/>
        <end position="11"/>
    </location>
</feature>
<proteinExistence type="inferred from homology"/>
<keyword evidence="3 6" id="KW-0521">NADP</keyword>
<accession>A0A6B8KFY4</accession>
<organism evidence="8 9">
    <name type="scientific">Methylocystis heyeri</name>
    <dbReference type="NCBI Taxonomy" id="391905"/>
    <lineage>
        <taxon>Bacteria</taxon>
        <taxon>Pseudomonadati</taxon>
        <taxon>Pseudomonadota</taxon>
        <taxon>Alphaproteobacteria</taxon>
        <taxon>Hyphomicrobiales</taxon>
        <taxon>Methylocystaceae</taxon>
        <taxon>Methylocystis</taxon>
    </lineage>
</organism>
<dbReference type="InterPro" id="IPR002504">
    <property type="entry name" value="NADK"/>
</dbReference>
<name>A0A6B8KFY4_9HYPH</name>
<dbReference type="GO" id="GO:0005737">
    <property type="term" value="C:cytoplasm"/>
    <property type="evidence" value="ECO:0007669"/>
    <property type="project" value="UniProtKB-SubCell"/>
</dbReference>
<keyword evidence="4 6" id="KW-0520">NAD</keyword>
<keyword evidence="1 6" id="KW-0808">Transferase</keyword>
<dbReference type="GO" id="GO:0051287">
    <property type="term" value="F:NAD binding"/>
    <property type="evidence" value="ECO:0007669"/>
    <property type="project" value="UniProtKB-ARBA"/>
</dbReference>
<dbReference type="InterPro" id="IPR017437">
    <property type="entry name" value="ATP-NAD_kinase_PpnK-typ_C"/>
</dbReference>
<feature type="region of interest" description="Disordered" evidence="7">
    <location>
        <begin position="1"/>
        <end position="30"/>
    </location>
</feature>
<dbReference type="GO" id="GO:0046872">
    <property type="term" value="F:metal ion binding"/>
    <property type="evidence" value="ECO:0007669"/>
    <property type="project" value="UniProtKB-UniRule"/>
</dbReference>
<comment type="subcellular location">
    <subcellularLocation>
        <location evidence="6">Cytoplasm</location>
    </subcellularLocation>
</comment>
<comment type="catalytic activity">
    <reaction evidence="5 6">
        <text>NAD(+) + ATP = ADP + NADP(+) + H(+)</text>
        <dbReference type="Rhea" id="RHEA:18629"/>
        <dbReference type="ChEBI" id="CHEBI:15378"/>
        <dbReference type="ChEBI" id="CHEBI:30616"/>
        <dbReference type="ChEBI" id="CHEBI:57540"/>
        <dbReference type="ChEBI" id="CHEBI:58349"/>
        <dbReference type="ChEBI" id="CHEBI:456216"/>
        <dbReference type="EC" id="2.7.1.23"/>
    </reaction>
</comment>